<proteinExistence type="predicted"/>
<accession>A0AAE0A7G9</accession>
<feature type="domain" description="Reverse transcriptase zinc-binding" evidence="1">
    <location>
        <begin position="101"/>
        <end position="165"/>
    </location>
</feature>
<sequence>MAASKNASSSFVWNSLLWGKVILESGLDDTVNGLISHFGEWNIQVLNHNFSKYEIDGILQIPIGCRDVVDTHIWHFENNGCYSVKNGYWFGRRFAPTSSFFNSGALTKWWERLWKLEIPLKTKIFIWRACYDWIPTLANLARKKIMVDDKFLICKMASGTTLNALWDC</sequence>
<protein>
    <recommendedName>
        <fullName evidence="1">Reverse transcriptase zinc-binding domain-containing protein</fullName>
    </recommendedName>
</protein>
<evidence type="ECO:0000313" key="2">
    <source>
        <dbReference type="EMBL" id="KAK3205515.1"/>
    </source>
</evidence>
<organism evidence="2 3">
    <name type="scientific">Dipteronia sinensis</name>
    <dbReference type="NCBI Taxonomy" id="43782"/>
    <lineage>
        <taxon>Eukaryota</taxon>
        <taxon>Viridiplantae</taxon>
        <taxon>Streptophyta</taxon>
        <taxon>Embryophyta</taxon>
        <taxon>Tracheophyta</taxon>
        <taxon>Spermatophyta</taxon>
        <taxon>Magnoliopsida</taxon>
        <taxon>eudicotyledons</taxon>
        <taxon>Gunneridae</taxon>
        <taxon>Pentapetalae</taxon>
        <taxon>rosids</taxon>
        <taxon>malvids</taxon>
        <taxon>Sapindales</taxon>
        <taxon>Sapindaceae</taxon>
        <taxon>Hippocastanoideae</taxon>
        <taxon>Acereae</taxon>
        <taxon>Dipteronia</taxon>
    </lineage>
</organism>
<comment type="caution">
    <text evidence="2">The sequence shown here is derived from an EMBL/GenBank/DDBJ whole genome shotgun (WGS) entry which is preliminary data.</text>
</comment>
<evidence type="ECO:0000259" key="1">
    <source>
        <dbReference type="Pfam" id="PF13966"/>
    </source>
</evidence>
<evidence type="ECO:0000313" key="3">
    <source>
        <dbReference type="Proteomes" id="UP001281410"/>
    </source>
</evidence>
<name>A0AAE0A7G9_9ROSI</name>
<keyword evidence="3" id="KW-1185">Reference proteome</keyword>
<dbReference type="Proteomes" id="UP001281410">
    <property type="component" value="Unassembled WGS sequence"/>
</dbReference>
<dbReference type="InterPro" id="IPR026960">
    <property type="entry name" value="RVT-Znf"/>
</dbReference>
<gene>
    <name evidence="2" type="ORF">Dsin_019561</name>
</gene>
<dbReference type="Pfam" id="PF13966">
    <property type="entry name" value="zf-RVT"/>
    <property type="match status" value="1"/>
</dbReference>
<reference evidence="2" key="1">
    <citation type="journal article" date="2023" name="Plant J.">
        <title>Genome sequences and population genomics provide insights into the demographic history, inbreeding, and mutation load of two 'living fossil' tree species of Dipteronia.</title>
        <authorList>
            <person name="Feng Y."/>
            <person name="Comes H.P."/>
            <person name="Chen J."/>
            <person name="Zhu S."/>
            <person name="Lu R."/>
            <person name="Zhang X."/>
            <person name="Li P."/>
            <person name="Qiu J."/>
            <person name="Olsen K.M."/>
            <person name="Qiu Y."/>
        </authorList>
    </citation>
    <scope>NUCLEOTIDE SEQUENCE</scope>
    <source>
        <strain evidence="2">NBL</strain>
    </source>
</reference>
<dbReference type="EMBL" id="JANJYJ010000006">
    <property type="protein sequence ID" value="KAK3205515.1"/>
    <property type="molecule type" value="Genomic_DNA"/>
</dbReference>
<dbReference type="AlphaFoldDB" id="A0AAE0A7G9"/>